<gene>
    <name evidence="2" type="ORF">NCTC9836_02446</name>
</gene>
<dbReference type="EMBL" id="UFWZ01000001">
    <property type="protein sequence ID" value="SUY48071.1"/>
    <property type="molecule type" value="Genomic_DNA"/>
</dbReference>
<keyword evidence="1" id="KW-0472">Membrane</keyword>
<evidence type="ECO:0000256" key="1">
    <source>
        <dbReference type="SAM" id="Phobius"/>
    </source>
</evidence>
<name>A0A381JA33_9CLOT</name>
<dbReference type="OrthoDB" id="1938846at2"/>
<evidence type="ECO:0000313" key="2">
    <source>
        <dbReference type="EMBL" id="SUY48071.1"/>
    </source>
</evidence>
<dbReference type="AlphaFoldDB" id="A0A381JA33"/>
<reference evidence="2 3" key="1">
    <citation type="submission" date="2018-06" db="EMBL/GenBank/DDBJ databases">
        <authorList>
            <consortium name="Pathogen Informatics"/>
            <person name="Doyle S."/>
        </authorList>
    </citation>
    <scope>NUCLEOTIDE SEQUENCE [LARGE SCALE GENOMIC DNA]</scope>
    <source>
        <strain evidence="2 3">NCTC9836</strain>
    </source>
</reference>
<protein>
    <submittedName>
        <fullName evidence="2">Uncharacterized protein</fullName>
    </submittedName>
</protein>
<keyword evidence="1" id="KW-1133">Transmembrane helix</keyword>
<sequence length="123" mass="12815">MSSYALQLPNNYVEIEREEMEYVDGGAYLSNAGLRSVLLACALNPVGATILGLAYWKAVSFVTAKFTLLCAKLGSVGGIAGSIIGAVVGAYAAGSVAISVVDALYSGQGLDFGFTWRPTIDVR</sequence>
<proteinExistence type="predicted"/>
<dbReference type="Proteomes" id="UP000254664">
    <property type="component" value="Unassembled WGS sequence"/>
</dbReference>
<organism evidence="2 3">
    <name type="scientific">Clostridium putrefaciens</name>
    <dbReference type="NCBI Taxonomy" id="99675"/>
    <lineage>
        <taxon>Bacteria</taxon>
        <taxon>Bacillati</taxon>
        <taxon>Bacillota</taxon>
        <taxon>Clostridia</taxon>
        <taxon>Eubacteriales</taxon>
        <taxon>Clostridiaceae</taxon>
        <taxon>Clostridium</taxon>
    </lineage>
</organism>
<dbReference type="RefSeq" id="WP_115641935.1">
    <property type="nucleotide sequence ID" value="NZ_UFWZ01000001.1"/>
</dbReference>
<keyword evidence="3" id="KW-1185">Reference proteome</keyword>
<accession>A0A381JA33</accession>
<feature type="transmembrane region" description="Helical" evidence="1">
    <location>
        <begin position="68"/>
        <end position="92"/>
    </location>
</feature>
<feature type="transmembrane region" description="Helical" evidence="1">
    <location>
        <begin position="37"/>
        <end position="56"/>
    </location>
</feature>
<evidence type="ECO:0000313" key="3">
    <source>
        <dbReference type="Proteomes" id="UP000254664"/>
    </source>
</evidence>
<keyword evidence="1" id="KW-0812">Transmembrane</keyword>